<evidence type="ECO:0000256" key="2">
    <source>
        <dbReference type="ARBA" id="ARBA00023125"/>
    </source>
</evidence>
<dbReference type="KEGG" id="sbil:SANBI_002939"/>
<dbReference type="Gene3D" id="1.20.120.530">
    <property type="entry name" value="GntR ligand-binding domain-like"/>
    <property type="match status" value="1"/>
</dbReference>
<reference evidence="7" key="1">
    <citation type="submission" date="2023-11" db="EMBL/GenBank/DDBJ databases">
        <authorList>
            <person name="Helweg L.P."/>
            <person name="Kiel A."/>
            <person name="Hitz F."/>
            <person name="Ruckert-Reed C."/>
            <person name="Busche T."/>
            <person name="Kaltschmidt B."/>
            <person name="Kaltschmidt C."/>
        </authorList>
    </citation>
    <scope>NUCLEOTIDE SEQUENCE [LARGE SCALE GENOMIC DNA]</scope>
    <source>
        <strain evidence="7">4.1</strain>
    </source>
</reference>
<dbReference type="Proteomes" id="UP001304340">
    <property type="component" value="Chromosome"/>
</dbReference>
<feature type="domain" description="HTH gntR-type" evidence="5">
    <location>
        <begin position="29"/>
        <end position="96"/>
    </location>
</feature>
<gene>
    <name evidence="6" type="ORF">SANBI_002939</name>
</gene>
<dbReference type="GO" id="GO:0003700">
    <property type="term" value="F:DNA-binding transcription factor activity"/>
    <property type="evidence" value="ECO:0007669"/>
    <property type="project" value="InterPro"/>
</dbReference>
<dbReference type="EMBL" id="CP138359">
    <property type="protein sequence ID" value="WPF81633.1"/>
    <property type="molecule type" value="Genomic_DNA"/>
</dbReference>
<dbReference type="PRINTS" id="PR00035">
    <property type="entry name" value="HTHGNTR"/>
</dbReference>
<dbReference type="InterPro" id="IPR008920">
    <property type="entry name" value="TF_FadR/GntR_C"/>
</dbReference>
<keyword evidence="2" id="KW-0238">DNA-binding</keyword>
<accession>A0AAF1C3Z8</accession>
<dbReference type="PANTHER" id="PTHR43537">
    <property type="entry name" value="TRANSCRIPTIONAL REGULATOR, GNTR FAMILY"/>
    <property type="match status" value="1"/>
</dbReference>
<dbReference type="SMART" id="SM00895">
    <property type="entry name" value="FCD"/>
    <property type="match status" value="1"/>
</dbReference>
<dbReference type="SUPFAM" id="SSF46785">
    <property type="entry name" value="Winged helix' DNA-binding domain"/>
    <property type="match status" value="1"/>
</dbReference>
<sequence length="238" mass="24908">MPPASPAPASAPDSQQPAPRPAASASTSASASDRAYAALRARVVSGAVPGGTMLSEGEVADELGMSRTPVREAFLRLQAEGWMQLFPKRGALVRPIEPDELAEVVEARHLVESAAVRTIAADDGATTALVNSLRGLVGAQRAAAESADLDTFALLDVTFHQTIADAGGNSILTAFYSSLRDRQHRITARTVRAGQDRVEAILAQHTELVDLVEVGDAAGFEAALAAHLGEIHRGIFGR</sequence>
<dbReference type="InterPro" id="IPR036390">
    <property type="entry name" value="WH_DNA-bd_sf"/>
</dbReference>
<protein>
    <submittedName>
        <fullName evidence="6">GntR family transcriptional regulator</fullName>
    </submittedName>
</protein>
<dbReference type="SUPFAM" id="SSF48008">
    <property type="entry name" value="GntR ligand-binding domain-like"/>
    <property type="match status" value="1"/>
</dbReference>
<dbReference type="InterPro" id="IPR011711">
    <property type="entry name" value="GntR_C"/>
</dbReference>
<dbReference type="PANTHER" id="PTHR43537:SF24">
    <property type="entry name" value="GLUCONATE OPERON TRANSCRIPTIONAL REPRESSOR"/>
    <property type="match status" value="1"/>
</dbReference>
<evidence type="ECO:0000313" key="6">
    <source>
        <dbReference type="EMBL" id="WPF81633.1"/>
    </source>
</evidence>
<proteinExistence type="predicted"/>
<dbReference type="Pfam" id="PF00392">
    <property type="entry name" value="GntR"/>
    <property type="match status" value="1"/>
</dbReference>
<feature type="region of interest" description="Disordered" evidence="4">
    <location>
        <begin position="1"/>
        <end position="29"/>
    </location>
</feature>
<evidence type="ECO:0000313" key="7">
    <source>
        <dbReference type="Proteomes" id="UP001304340"/>
    </source>
</evidence>
<dbReference type="InterPro" id="IPR036388">
    <property type="entry name" value="WH-like_DNA-bd_sf"/>
</dbReference>
<dbReference type="PROSITE" id="PS50949">
    <property type="entry name" value="HTH_GNTR"/>
    <property type="match status" value="1"/>
</dbReference>
<evidence type="ECO:0000256" key="4">
    <source>
        <dbReference type="SAM" id="MobiDB-lite"/>
    </source>
</evidence>
<dbReference type="AlphaFoldDB" id="A0AAF1C3Z8"/>
<evidence type="ECO:0000259" key="5">
    <source>
        <dbReference type="PROSITE" id="PS50949"/>
    </source>
</evidence>
<evidence type="ECO:0000256" key="1">
    <source>
        <dbReference type="ARBA" id="ARBA00023015"/>
    </source>
</evidence>
<dbReference type="RefSeq" id="WP_319156320.1">
    <property type="nucleotide sequence ID" value="NZ_CP138359.1"/>
</dbReference>
<dbReference type="Pfam" id="PF07729">
    <property type="entry name" value="FCD"/>
    <property type="match status" value="1"/>
</dbReference>
<dbReference type="InterPro" id="IPR000524">
    <property type="entry name" value="Tscrpt_reg_HTH_GntR"/>
</dbReference>
<keyword evidence="1" id="KW-0805">Transcription regulation</keyword>
<dbReference type="SMART" id="SM00345">
    <property type="entry name" value="HTH_GNTR"/>
    <property type="match status" value="1"/>
</dbReference>
<keyword evidence="7" id="KW-1185">Reference proteome</keyword>
<dbReference type="GO" id="GO:0003677">
    <property type="term" value="F:DNA binding"/>
    <property type="evidence" value="ECO:0007669"/>
    <property type="project" value="UniProtKB-KW"/>
</dbReference>
<name>A0AAF1C3Z8_9MICO</name>
<evidence type="ECO:0000256" key="3">
    <source>
        <dbReference type="ARBA" id="ARBA00023163"/>
    </source>
</evidence>
<organism evidence="6 7">
    <name type="scientific">Sanguibacter biliveldensis</name>
    <dbReference type="NCBI Taxonomy" id="3030830"/>
    <lineage>
        <taxon>Bacteria</taxon>
        <taxon>Bacillati</taxon>
        <taxon>Actinomycetota</taxon>
        <taxon>Actinomycetes</taxon>
        <taxon>Micrococcales</taxon>
        <taxon>Sanguibacteraceae</taxon>
        <taxon>Sanguibacter</taxon>
    </lineage>
</organism>
<feature type="compositionally biased region" description="Low complexity" evidence="4">
    <location>
        <begin position="7"/>
        <end position="29"/>
    </location>
</feature>
<dbReference type="Gene3D" id="1.10.10.10">
    <property type="entry name" value="Winged helix-like DNA-binding domain superfamily/Winged helix DNA-binding domain"/>
    <property type="match status" value="1"/>
</dbReference>
<keyword evidence="3" id="KW-0804">Transcription</keyword>